<protein>
    <submittedName>
        <fullName evidence="1">Uncharacterized protein</fullName>
    </submittedName>
</protein>
<sequence length="78" mass="8878">MRIEARCVGEEMRRVRIMTITRPARNRGRPFASQPRPGRIVVASPMRWVWSVFHGSTAPLMSPWVVRPSAATAMTRCV</sequence>
<dbReference type="AlphaFoldDB" id="A0A251XPE9"/>
<dbReference type="EMBL" id="MDHJ01000001">
    <property type="protein sequence ID" value="OUE07376.1"/>
    <property type="molecule type" value="Genomic_DNA"/>
</dbReference>
<evidence type="ECO:0000313" key="1">
    <source>
        <dbReference type="EMBL" id="OUE07376.1"/>
    </source>
</evidence>
<organism evidence="1 2">
    <name type="scientific">Clavibacter michiganensis</name>
    <dbReference type="NCBI Taxonomy" id="28447"/>
    <lineage>
        <taxon>Bacteria</taxon>
        <taxon>Bacillati</taxon>
        <taxon>Actinomycetota</taxon>
        <taxon>Actinomycetes</taxon>
        <taxon>Micrococcales</taxon>
        <taxon>Microbacteriaceae</taxon>
        <taxon>Clavibacter</taxon>
    </lineage>
</organism>
<gene>
    <name evidence="1" type="ORF">CMsap09_00410</name>
</gene>
<comment type="caution">
    <text evidence="1">The sequence shown here is derived from an EMBL/GenBank/DDBJ whole genome shotgun (WGS) entry which is preliminary data.</text>
</comment>
<evidence type="ECO:0000313" key="2">
    <source>
        <dbReference type="Proteomes" id="UP000195106"/>
    </source>
</evidence>
<proteinExistence type="predicted"/>
<name>A0A251XPE9_9MICO</name>
<dbReference type="Proteomes" id="UP000195106">
    <property type="component" value="Unassembled WGS sequence"/>
</dbReference>
<reference evidence="1 2" key="1">
    <citation type="submission" date="2016-08" db="EMBL/GenBank/DDBJ databases">
        <title>Genome sequence of Clavibacter michiganensis spp. strain CASJ009.</title>
        <authorList>
            <person name="Thapa S.P."/>
            <person name="Coaker G."/>
        </authorList>
    </citation>
    <scope>NUCLEOTIDE SEQUENCE [LARGE SCALE GENOMIC DNA]</scope>
    <source>
        <strain evidence="1">CASJ009</strain>
    </source>
</reference>
<accession>A0A251XPE9</accession>